<keyword evidence="1" id="KW-1133">Transmembrane helix</keyword>
<dbReference type="EMBL" id="SCLC01000085">
    <property type="protein sequence ID" value="MBF4436377.1"/>
    <property type="molecule type" value="Genomic_DNA"/>
</dbReference>
<keyword evidence="1" id="KW-0812">Transmembrane</keyword>
<evidence type="ECO:0000256" key="1">
    <source>
        <dbReference type="SAM" id="Phobius"/>
    </source>
</evidence>
<evidence type="ECO:0000313" key="3">
    <source>
        <dbReference type="Proteomes" id="UP000786185"/>
    </source>
</evidence>
<sequence length="49" mass="5331">MIKKFLQSAWVCGITNASRGTANAWHFYHALFFVITVSCGSLVMALAAP</sequence>
<dbReference type="Proteomes" id="UP000786185">
    <property type="component" value="Unassembled WGS sequence"/>
</dbReference>
<feature type="transmembrane region" description="Helical" evidence="1">
    <location>
        <begin position="27"/>
        <end position="48"/>
    </location>
</feature>
<protein>
    <submittedName>
        <fullName evidence="2">DUF3265 domain-containing protein</fullName>
    </submittedName>
</protein>
<evidence type="ECO:0000313" key="2">
    <source>
        <dbReference type="EMBL" id="MBF4436377.1"/>
    </source>
</evidence>
<name>A0AAW4BH33_VIBAN</name>
<proteinExistence type="predicted"/>
<dbReference type="AlphaFoldDB" id="A0AAW4BH33"/>
<organism evidence="2 3">
    <name type="scientific">Vibrio anguillarum</name>
    <name type="common">Listonella anguillarum</name>
    <dbReference type="NCBI Taxonomy" id="55601"/>
    <lineage>
        <taxon>Bacteria</taxon>
        <taxon>Pseudomonadati</taxon>
        <taxon>Pseudomonadota</taxon>
        <taxon>Gammaproteobacteria</taxon>
        <taxon>Vibrionales</taxon>
        <taxon>Vibrionaceae</taxon>
        <taxon>Vibrio</taxon>
    </lineage>
</organism>
<keyword evidence="1" id="KW-0472">Membrane</keyword>
<accession>A0AAW4BH33</accession>
<comment type="caution">
    <text evidence="2">The sequence shown here is derived from an EMBL/GenBank/DDBJ whole genome shotgun (WGS) entry which is preliminary data.</text>
</comment>
<reference evidence="2" key="1">
    <citation type="journal article" date="2021" name="PeerJ">
        <title>Analysis of 44 Vibrio anguillarum genomes reveals high genetic diversity.</title>
        <authorList>
            <person name="Hansen M.J."/>
            <person name="Dalsgaard I."/>
        </authorList>
    </citation>
    <scope>NUCLEOTIDE SEQUENCE</scope>
    <source>
        <strain evidence="2">850617-1/1</strain>
    </source>
</reference>
<gene>
    <name evidence="2" type="ORF">ERJ77_18030</name>
</gene>